<feature type="compositionally biased region" description="Polar residues" evidence="5">
    <location>
        <begin position="584"/>
        <end position="595"/>
    </location>
</feature>
<evidence type="ECO:0000256" key="2">
    <source>
        <dbReference type="ARBA" id="ARBA00022692"/>
    </source>
</evidence>
<evidence type="ECO:0000259" key="8">
    <source>
        <dbReference type="Pfam" id="PF13886"/>
    </source>
</evidence>
<feature type="transmembrane region" description="Helical" evidence="6">
    <location>
        <begin position="436"/>
        <end position="458"/>
    </location>
</feature>
<dbReference type="PANTHER" id="PTHR15937">
    <property type="entry name" value="TRANSMEMBRANE 7 SUPERFAMILY MEMBER 3"/>
    <property type="match status" value="1"/>
</dbReference>
<dbReference type="Pfam" id="PF13886">
    <property type="entry name" value="TM7S3_TM198"/>
    <property type="match status" value="1"/>
</dbReference>
<evidence type="ECO:0000256" key="6">
    <source>
        <dbReference type="SAM" id="Phobius"/>
    </source>
</evidence>
<feature type="transmembrane region" description="Helical" evidence="6">
    <location>
        <begin position="406"/>
        <end position="424"/>
    </location>
</feature>
<gene>
    <name evidence="10" type="primary">LOC101862297</name>
</gene>
<reference evidence="10" key="1">
    <citation type="submission" date="2025-08" db="UniProtKB">
        <authorList>
            <consortium name="RefSeq"/>
        </authorList>
    </citation>
    <scope>IDENTIFICATION</scope>
</reference>
<comment type="subcellular location">
    <subcellularLocation>
        <location evidence="1">Membrane</location>
        <topology evidence="1">Multi-pass membrane protein</topology>
    </subcellularLocation>
</comment>
<evidence type="ECO:0000256" key="5">
    <source>
        <dbReference type="SAM" id="MobiDB-lite"/>
    </source>
</evidence>
<evidence type="ECO:0000256" key="3">
    <source>
        <dbReference type="ARBA" id="ARBA00022989"/>
    </source>
</evidence>
<evidence type="ECO:0000256" key="4">
    <source>
        <dbReference type="ARBA" id="ARBA00023136"/>
    </source>
</evidence>
<keyword evidence="7" id="KW-0732">Signal</keyword>
<sequence length="595" mass="65728">MEMRAENGVRSLRMLEVLFAFLLVRTSYTSGLEMTLVPGHETFVTIPANENCTLKVEKTHNSTRFMVIQLHSQIEEISLSSSPTFSHSTTKTGSSAGLVTMVSNGNHSIVWYVSANSTENVTALAHVELYTVDDPLPGGCNQVFNMELDPSIQLDYSDHWTKAWFQWSNFATADGELPLDCESPVLQTALEYKVYVLFMDQKNLHADHFFSSVQKMLTPGQVSSNGFEVFSVTDGPNAVSQVKVISRSGQGAVYGVVVTRKDLGTNAAYITSVTYACDLKSGNCSVESTALEIVVAVVAGFLGAFLLLLGHRYFKISQLVFAFSFFCLLTYILMSVPHTASEAVKLAVSACVGIVGACLWLGLWYLLALPILSVFLVGLCAGYLVSATLFFTPFGNLDWWSTELNYSMSFTCVLLLFTVVLMAYSKVLNILSCGIVGAFLLLMVATIPLRSSLLLVFLNSVHRQTISGLVDAKTAVPYHTQDIILFTAWPLLTIVGAVFQTYRERNREPFPIPPRIVRKRQQMWQSARYLVEEDDGEGEGYRRDGASSDTADERRPLITNTSPEAYESIHKTGARRTGREREITNSPDSVSPLLQ</sequence>
<proteinExistence type="predicted"/>
<feature type="transmembrane region" description="Helical" evidence="6">
    <location>
        <begin position="346"/>
        <end position="367"/>
    </location>
</feature>
<keyword evidence="2 6" id="KW-0812">Transmembrane</keyword>
<evidence type="ECO:0000313" key="10">
    <source>
        <dbReference type="RefSeq" id="XP_005106995.1"/>
    </source>
</evidence>
<dbReference type="Proteomes" id="UP000694888">
    <property type="component" value="Unplaced"/>
</dbReference>
<keyword evidence="9" id="KW-1185">Reference proteome</keyword>
<dbReference type="Pfam" id="PF25992">
    <property type="entry name" value="Ig_TM7SF3_N"/>
    <property type="match status" value="1"/>
</dbReference>
<evidence type="ECO:0000313" key="9">
    <source>
        <dbReference type="Proteomes" id="UP000694888"/>
    </source>
</evidence>
<feature type="signal peptide" evidence="7">
    <location>
        <begin position="1"/>
        <end position="31"/>
    </location>
</feature>
<dbReference type="InterPro" id="IPR042502">
    <property type="entry name" value="TM7SF3"/>
</dbReference>
<accession>A0ABM0K270</accession>
<feature type="transmembrane region" description="Helical" evidence="6">
    <location>
        <begin position="316"/>
        <end position="334"/>
    </location>
</feature>
<evidence type="ECO:0000256" key="1">
    <source>
        <dbReference type="ARBA" id="ARBA00004141"/>
    </source>
</evidence>
<dbReference type="GeneID" id="101862297"/>
<dbReference type="InterPro" id="IPR025256">
    <property type="entry name" value="TM7S3/TM198-like_dom"/>
</dbReference>
<dbReference type="RefSeq" id="XP_005106995.1">
    <property type="nucleotide sequence ID" value="XM_005106938.2"/>
</dbReference>
<organism evidence="9 10">
    <name type="scientific">Aplysia californica</name>
    <name type="common">California sea hare</name>
    <dbReference type="NCBI Taxonomy" id="6500"/>
    <lineage>
        <taxon>Eukaryota</taxon>
        <taxon>Metazoa</taxon>
        <taxon>Spiralia</taxon>
        <taxon>Lophotrochozoa</taxon>
        <taxon>Mollusca</taxon>
        <taxon>Gastropoda</taxon>
        <taxon>Heterobranchia</taxon>
        <taxon>Euthyneura</taxon>
        <taxon>Tectipleura</taxon>
        <taxon>Aplysiida</taxon>
        <taxon>Aplysioidea</taxon>
        <taxon>Aplysiidae</taxon>
        <taxon>Aplysia</taxon>
    </lineage>
</organism>
<keyword evidence="4 6" id="KW-0472">Membrane</keyword>
<feature type="region of interest" description="Disordered" evidence="5">
    <location>
        <begin position="535"/>
        <end position="595"/>
    </location>
</feature>
<evidence type="ECO:0000256" key="7">
    <source>
        <dbReference type="SAM" id="SignalP"/>
    </source>
</evidence>
<feature type="transmembrane region" description="Helical" evidence="6">
    <location>
        <begin position="374"/>
        <end position="394"/>
    </location>
</feature>
<feature type="transmembrane region" description="Helical" evidence="6">
    <location>
        <begin position="290"/>
        <end position="309"/>
    </location>
</feature>
<protein>
    <submittedName>
        <fullName evidence="10">Transmembrane 7 superfamily member 3 isoform X1</fullName>
    </submittedName>
</protein>
<name>A0ABM0K270_APLCA</name>
<feature type="transmembrane region" description="Helical" evidence="6">
    <location>
        <begin position="478"/>
        <end position="499"/>
    </location>
</feature>
<dbReference type="PANTHER" id="PTHR15937:SF3">
    <property type="entry name" value="TRANSMEMBRANE 7 SUPERFAMILY MEMBER 3"/>
    <property type="match status" value="1"/>
</dbReference>
<keyword evidence="3 6" id="KW-1133">Transmembrane helix</keyword>
<feature type="domain" description="TM7S3/TM198-like" evidence="8">
    <location>
        <begin position="297"/>
        <end position="500"/>
    </location>
</feature>
<feature type="chain" id="PRO_5045114177" evidence="7">
    <location>
        <begin position="32"/>
        <end position="595"/>
    </location>
</feature>
<feature type="compositionally biased region" description="Basic and acidic residues" evidence="5">
    <location>
        <begin position="539"/>
        <end position="556"/>
    </location>
</feature>